<reference evidence="1 2" key="1">
    <citation type="submission" date="2021-06" db="EMBL/GenBank/DDBJ databases">
        <title>Caerostris darwini draft genome.</title>
        <authorList>
            <person name="Kono N."/>
            <person name="Arakawa K."/>
        </authorList>
    </citation>
    <scope>NUCLEOTIDE SEQUENCE [LARGE SCALE GENOMIC DNA]</scope>
</reference>
<dbReference type="Proteomes" id="UP001054837">
    <property type="component" value="Unassembled WGS sequence"/>
</dbReference>
<name>A0AAV4W5Z6_9ARAC</name>
<evidence type="ECO:0000313" key="1">
    <source>
        <dbReference type="EMBL" id="GIY77339.1"/>
    </source>
</evidence>
<gene>
    <name evidence="1" type="primary">AVEN_49125_1</name>
    <name evidence="1" type="ORF">CDAR_246441</name>
</gene>
<organism evidence="1 2">
    <name type="scientific">Caerostris darwini</name>
    <dbReference type="NCBI Taxonomy" id="1538125"/>
    <lineage>
        <taxon>Eukaryota</taxon>
        <taxon>Metazoa</taxon>
        <taxon>Ecdysozoa</taxon>
        <taxon>Arthropoda</taxon>
        <taxon>Chelicerata</taxon>
        <taxon>Arachnida</taxon>
        <taxon>Araneae</taxon>
        <taxon>Araneomorphae</taxon>
        <taxon>Entelegynae</taxon>
        <taxon>Araneoidea</taxon>
        <taxon>Araneidae</taxon>
        <taxon>Caerostris</taxon>
    </lineage>
</organism>
<proteinExistence type="predicted"/>
<sequence length="178" mass="20479">MEENTLEVCHRHSQCGGRTDNWNVHSRHPNYISGYTGNIPINLRWTGDHRPCETRDFLVSCRTPVNTLYVVHPEQYLPDGSLEIPKIRSQIPPPLNHAIARHTNHPHITQGSVMCHHEHPMHTITYHRTYDPKYSPWTTSYERAFGHALPCGCGSTFQDYRLMPPPCMNVSLKHGKPL</sequence>
<dbReference type="AlphaFoldDB" id="A0AAV4W5Z6"/>
<comment type="caution">
    <text evidence="1">The sequence shown here is derived from an EMBL/GenBank/DDBJ whole genome shotgun (WGS) entry which is preliminary data.</text>
</comment>
<protein>
    <submittedName>
        <fullName evidence="1">Uncharacterized protein</fullName>
    </submittedName>
</protein>
<evidence type="ECO:0000313" key="2">
    <source>
        <dbReference type="Proteomes" id="UP001054837"/>
    </source>
</evidence>
<dbReference type="EMBL" id="BPLQ01014100">
    <property type="protein sequence ID" value="GIY77339.1"/>
    <property type="molecule type" value="Genomic_DNA"/>
</dbReference>
<keyword evidence="2" id="KW-1185">Reference proteome</keyword>
<accession>A0AAV4W5Z6</accession>